<organism evidence="1 2">
    <name type="scientific">Phytophthora megakarya</name>
    <dbReference type="NCBI Taxonomy" id="4795"/>
    <lineage>
        <taxon>Eukaryota</taxon>
        <taxon>Sar</taxon>
        <taxon>Stramenopiles</taxon>
        <taxon>Oomycota</taxon>
        <taxon>Peronosporomycetes</taxon>
        <taxon>Peronosporales</taxon>
        <taxon>Peronosporaceae</taxon>
        <taxon>Phytophthora</taxon>
    </lineage>
</organism>
<reference evidence="2" key="1">
    <citation type="submission" date="2017-03" db="EMBL/GenBank/DDBJ databases">
        <title>Phytopthora megakarya and P. palmivora, two closely related causual agents of cacao black pod achieved similar genome size and gene model numbers by different mechanisms.</title>
        <authorList>
            <person name="Ali S."/>
            <person name="Shao J."/>
            <person name="Larry D.J."/>
            <person name="Kronmiller B."/>
            <person name="Shen D."/>
            <person name="Strem M.D."/>
            <person name="Melnick R.L."/>
            <person name="Guiltinan M.J."/>
            <person name="Tyler B.M."/>
            <person name="Meinhardt L.W."/>
            <person name="Bailey B.A."/>
        </authorList>
    </citation>
    <scope>NUCLEOTIDE SEQUENCE [LARGE SCALE GENOMIC DNA]</scope>
    <source>
        <strain evidence="2">zdho120</strain>
    </source>
</reference>
<gene>
    <name evidence="1" type="ORF">PHMEG_0006213</name>
</gene>
<dbReference type="EMBL" id="NBNE01000430">
    <property type="protein sequence ID" value="OWZ19541.1"/>
    <property type="molecule type" value="Genomic_DNA"/>
</dbReference>
<dbReference type="Proteomes" id="UP000198211">
    <property type="component" value="Unassembled WGS sequence"/>
</dbReference>
<proteinExistence type="predicted"/>
<accession>A0A225WPI6</accession>
<evidence type="ECO:0000313" key="1">
    <source>
        <dbReference type="EMBL" id="OWZ19541.1"/>
    </source>
</evidence>
<evidence type="ECO:0000313" key="2">
    <source>
        <dbReference type="Proteomes" id="UP000198211"/>
    </source>
</evidence>
<comment type="caution">
    <text evidence="1">The sequence shown here is derived from an EMBL/GenBank/DDBJ whole genome shotgun (WGS) entry which is preliminary data.</text>
</comment>
<keyword evidence="2" id="KW-1185">Reference proteome</keyword>
<name>A0A225WPI6_9STRA</name>
<protein>
    <submittedName>
        <fullName evidence="1">Uncharacterized protein</fullName>
    </submittedName>
</protein>
<dbReference type="AlphaFoldDB" id="A0A225WPI6"/>
<sequence length="53" mass="6356">MRCIPPWLYQEGVTPDIVFGWCHSRWVENEEFPLQNVVEVVRELLKETNAKLR</sequence>